<reference evidence="6 7" key="1">
    <citation type="submission" date="2020-12" db="EMBL/GenBank/DDBJ databases">
        <authorList>
            <person name="Awala S.I."/>
            <person name="Gwak J.-H."/>
            <person name="Kim S.-J."/>
            <person name="Rhee S.-K."/>
        </authorList>
    </citation>
    <scope>NUCLEOTIDE SEQUENCE [LARGE SCALE GENOMIC DNA]</scope>
    <source>
        <strain evidence="6 7">IT5</strain>
    </source>
</reference>
<sequence>MPQPDNFIGKLFDKVAFKYDFLNHWLSLGFDFWWRKKLALKVAELKPFTLLDVATGSGDMLIAALRCCSSIHTYYGVDISEEMLTLAKKKGLHNVLAAEASDLPFASSTFDTTTIAFGLRNFQCRLGALKEIFRVLRPGGTLFVLEFSMPKGVIKPFYLFYLVKVIPRIAALVGAPKEAYDYLAQSILEFPPTEAVMDLFKLAGFYPCGSIPMTLGIVTIYWGKKPS</sequence>
<dbReference type="PANTHER" id="PTHR43591:SF24">
    <property type="entry name" value="2-METHOXY-6-POLYPRENYL-1,4-BENZOQUINOL METHYLASE, MITOCHONDRIAL"/>
    <property type="match status" value="1"/>
</dbReference>
<evidence type="ECO:0000313" key="7">
    <source>
        <dbReference type="Proteomes" id="UP000663088"/>
    </source>
</evidence>
<evidence type="ECO:0000256" key="2">
    <source>
        <dbReference type="ARBA" id="ARBA00022603"/>
    </source>
</evidence>
<comment type="caution">
    <text evidence="5">Lacks conserved residue(s) required for the propagation of feature annotation.</text>
</comment>
<dbReference type="HAMAP" id="MF_01813">
    <property type="entry name" value="MenG_UbiE_methyltr"/>
    <property type="match status" value="1"/>
</dbReference>
<evidence type="ECO:0000313" key="6">
    <source>
        <dbReference type="EMBL" id="QSR86820.1"/>
    </source>
</evidence>
<evidence type="ECO:0000256" key="1">
    <source>
        <dbReference type="ARBA" id="ARBA00022428"/>
    </source>
</evidence>
<keyword evidence="3 5" id="KW-0808">Transferase</keyword>
<dbReference type="Proteomes" id="UP000663088">
    <property type="component" value="Chromosome"/>
</dbReference>
<keyword evidence="1 5" id="KW-0474">Menaquinone biosynthesis</keyword>
<keyword evidence="6" id="KW-0830">Ubiquinone</keyword>
<accession>A0ABX7PUZ7</accession>
<dbReference type="PANTHER" id="PTHR43591">
    <property type="entry name" value="METHYLTRANSFERASE"/>
    <property type="match status" value="1"/>
</dbReference>
<dbReference type="PROSITE" id="PS01183">
    <property type="entry name" value="UBIE_1"/>
    <property type="match status" value="1"/>
</dbReference>
<dbReference type="GO" id="GO:0008168">
    <property type="term" value="F:methyltransferase activity"/>
    <property type="evidence" value="ECO:0007669"/>
    <property type="project" value="UniProtKB-KW"/>
</dbReference>
<dbReference type="EMBL" id="CP065956">
    <property type="protein sequence ID" value="QSR86820.1"/>
    <property type="molecule type" value="Genomic_DNA"/>
</dbReference>
<proteinExistence type="inferred from homology"/>
<dbReference type="SUPFAM" id="SSF53335">
    <property type="entry name" value="S-adenosyl-L-methionine-dependent methyltransferases"/>
    <property type="match status" value="1"/>
</dbReference>
<dbReference type="CDD" id="cd02440">
    <property type="entry name" value="AdoMet_MTases"/>
    <property type="match status" value="1"/>
</dbReference>
<dbReference type="PROSITE" id="PS01184">
    <property type="entry name" value="UBIE_2"/>
    <property type="match status" value="1"/>
</dbReference>
<evidence type="ECO:0000256" key="4">
    <source>
        <dbReference type="ARBA" id="ARBA00022691"/>
    </source>
</evidence>
<protein>
    <recommendedName>
        <fullName evidence="5">Demethylmenaquinone methyltransferase</fullName>
        <ecNumber evidence="5">2.1.1.163</ecNumber>
    </recommendedName>
</protein>
<evidence type="ECO:0000256" key="5">
    <source>
        <dbReference type="HAMAP-Rule" id="MF_01813"/>
    </source>
</evidence>
<comment type="pathway">
    <text evidence="5">Quinol/quinone metabolism; menaquinone biosynthesis; menaquinol from 1,4-dihydroxy-2-naphthoate: step 2/2.</text>
</comment>
<dbReference type="RefSeq" id="WP_206847128.1">
    <property type="nucleotide sequence ID" value="NZ_CP065956.1"/>
</dbReference>
<feature type="binding site" evidence="5">
    <location>
        <position position="57"/>
    </location>
    <ligand>
        <name>S-adenosyl-L-methionine</name>
        <dbReference type="ChEBI" id="CHEBI:59789"/>
    </ligand>
</feature>
<dbReference type="InterPro" id="IPR004033">
    <property type="entry name" value="UbiE/COQ5_MeTrFase"/>
</dbReference>
<evidence type="ECO:0000256" key="3">
    <source>
        <dbReference type="ARBA" id="ARBA00022679"/>
    </source>
</evidence>
<comment type="function">
    <text evidence="5">Methyltransferase required for the conversion of demethylmenaquinol (DMKH2) to menaquinol (MKH2).</text>
</comment>
<dbReference type="InterPro" id="IPR023576">
    <property type="entry name" value="UbiE/COQ5_MeTrFase_CS"/>
</dbReference>
<dbReference type="EC" id="2.1.1.163" evidence="5"/>
<keyword evidence="2 5" id="KW-0489">Methyltransferase</keyword>
<name>A0ABX7PUZ7_9BACT</name>
<dbReference type="GO" id="GO:0032259">
    <property type="term" value="P:methylation"/>
    <property type="evidence" value="ECO:0007669"/>
    <property type="project" value="UniProtKB-KW"/>
</dbReference>
<dbReference type="Gene3D" id="3.40.50.150">
    <property type="entry name" value="Vaccinia Virus protein VP39"/>
    <property type="match status" value="1"/>
</dbReference>
<dbReference type="NCBIfam" id="TIGR01934">
    <property type="entry name" value="MenG_MenH_UbiE"/>
    <property type="match status" value="1"/>
</dbReference>
<dbReference type="InterPro" id="IPR029063">
    <property type="entry name" value="SAM-dependent_MTases_sf"/>
</dbReference>
<dbReference type="PROSITE" id="PS51608">
    <property type="entry name" value="SAM_MT_UBIE"/>
    <property type="match status" value="1"/>
</dbReference>
<gene>
    <name evidence="5" type="primary">menG</name>
    <name evidence="6" type="ORF">EM20IM_00135</name>
</gene>
<dbReference type="Pfam" id="PF01209">
    <property type="entry name" value="Ubie_methyltran"/>
    <property type="match status" value="1"/>
</dbReference>
<keyword evidence="4 5" id="KW-0949">S-adenosyl-L-methionine</keyword>
<keyword evidence="7" id="KW-1185">Reference proteome</keyword>
<comment type="catalytic activity">
    <reaction evidence="5">
        <text>a 2-demethylmenaquinol + S-adenosyl-L-methionine = a menaquinol + S-adenosyl-L-homocysteine + H(+)</text>
        <dbReference type="Rhea" id="RHEA:42640"/>
        <dbReference type="Rhea" id="RHEA-COMP:9539"/>
        <dbReference type="Rhea" id="RHEA-COMP:9563"/>
        <dbReference type="ChEBI" id="CHEBI:15378"/>
        <dbReference type="ChEBI" id="CHEBI:18151"/>
        <dbReference type="ChEBI" id="CHEBI:55437"/>
        <dbReference type="ChEBI" id="CHEBI:57856"/>
        <dbReference type="ChEBI" id="CHEBI:59789"/>
        <dbReference type="EC" id="2.1.1.163"/>
    </reaction>
</comment>
<comment type="similarity">
    <text evidence="5">Belongs to the class I-like SAM-binding methyltransferase superfamily. MenG/UbiE family.</text>
</comment>
<feature type="binding site" evidence="5">
    <location>
        <position position="78"/>
    </location>
    <ligand>
        <name>S-adenosyl-L-methionine</name>
        <dbReference type="ChEBI" id="CHEBI:59789"/>
    </ligand>
</feature>
<organism evidence="6 7">
    <name type="scientific">Candidatus Methylacidiphilum infernorum</name>
    <dbReference type="NCBI Taxonomy" id="511746"/>
    <lineage>
        <taxon>Bacteria</taxon>
        <taxon>Pseudomonadati</taxon>
        <taxon>Verrucomicrobiota</taxon>
        <taxon>Methylacidiphilae</taxon>
        <taxon>Methylacidiphilales</taxon>
        <taxon>Methylacidiphilaceae</taxon>
        <taxon>Methylacidiphilum (ex Ratnadevi et al. 2023)</taxon>
    </lineage>
</organism>